<keyword evidence="7" id="KW-0539">Nucleus</keyword>
<dbReference type="Pfam" id="PF13912">
    <property type="entry name" value="zf-C2H2_6"/>
    <property type="match status" value="1"/>
</dbReference>
<evidence type="ECO:0000313" key="13">
    <source>
        <dbReference type="Proteomes" id="UP000019118"/>
    </source>
</evidence>
<feature type="domain" description="C2H2-type" evidence="10">
    <location>
        <begin position="508"/>
        <end position="536"/>
    </location>
</feature>
<dbReference type="GO" id="GO:0008757">
    <property type="term" value="F:S-adenosylmethionine-dependent methyltransferase activity"/>
    <property type="evidence" value="ECO:0007669"/>
    <property type="project" value="UniProtKB-ARBA"/>
</dbReference>
<dbReference type="InterPro" id="IPR044409">
    <property type="entry name" value="PRDM15_PR-SET"/>
</dbReference>
<name>A0AAR5PF32_DENPD</name>
<evidence type="ECO:0000256" key="4">
    <source>
        <dbReference type="ARBA" id="ARBA00022771"/>
    </source>
</evidence>
<evidence type="ECO:0000256" key="6">
    <source>
        <dbReference type="ARBA" id="ARBA00023125"/>
    </source>
</evidence>
<accession>A0AAR5PF32</accession>
<evidence type="ECO:0000256" key="8">
    <source>
        <dbReference type="ARBA" id="ARBA00037948"/>
    </source>
</evidence>
<dbReference type="EnsemblMetazoa" id="XM_019904107.1">
    <property type="protein sequence ID" value="XP_019759666.1"/>
    <property type="gene ID" value="LOC109537398"/>
</dbReference>
<dbReference type="GO" id="GO:0008270">
    <property type="term" value="F:zinc ion binding"/>
    <property type="evidence" value="ECO:0007669"/>
    <property type="project" value="UniProtKB-KW"/>
</dbReference>
<reference evidence="13" key="1">
    <citation type="journal article" date="2013" name="Genome Biol.">
        <title>Draft genome of the mountain pine beetle, Dendroctonus ponderosae Hopkins, a major forest pest.</title>
        <authorList>
            <person name="Keeling C.I."/>
            <person name="Yuen M.M."/>
            <person name="Liao N.Y."/>
            <person name="Docking T.R."/>
            <person name="Chan S.K."/>
            <person name="Taylor G.A."/>
            <person name="Palmquist D.L."/>
            <person name="Jackman S.D."/>
            <person name="Nguyen A."/>
            <person name="Li M."/>
            <person name="Henderson H."/>
            <person name="Janes J.K."/>
            <person name="Zhao Y."/>
            <person name="Pandoh P."/>
            <person name="Moore R."/>
            <person name="Sperling F.A."/>
            <person name="Huber D.P."/>
            <person name="Birol I."/>
            <person name="Jones S.J."/>
            <person name="Bohlmann J."/>
        </authorList>
    </citation>
    <scope>NUCLEOTIDE SEQUENCE</scope>
</reference>
<organism evidence="12 13">
    <name type="scientific">Dendroctonus ponderosae</name>
    <name type="common">Mountain pine beetle</name>
    <dbReference type="NCBI Taxonomy" id="77166"/>
    <lineage>
        <taxon>Eukaryota</taxon>
        <taxon>Metazoa</taxon>
        <taxon>Ecdysozoa</taxon>
        <taxon>Arthropoda</taxon>
        <taxon>Hexapoda</taxon>
        <taxon>Insecta</taxon>
        <taxon>Pterygota</taxon>
        <taxon>Neoptera</taxon>
        <taxon>Endopterygota</taxon>
        <taxon>Coleoptera</taxon>
        <taxon>Polyphaga</taxon>
        <taxon>Cucujiformia</taxon>
        <taxon>Curculionidae</taxon>
        <taxon>Scolytinae</taxon>
        <taxon>Dendroctonus</taxon>
    </lineage>
</organism>
<dbReference type="SMART" id="SM00355">
    <property type="entry name" value="ZnF_C2H2"/>
    <property type="match status" value="11"/>
</dbReference>
<dbReference type="SUPFAM" id="SSF57667">
    <property type="entry name" value="beta-beta-alpha zinc fingers"/>
    <property type="match status" value="5"/>
</dbReference>
<dbReference type="PANTHER" id="PTHR24388">
    <property type="entry name" value="ZINC FINGER PROTEIN"/>
    <property type="match status" value="1"/>
</dbReference>
<reference evidence="12" key="2">
    <citation type="submission" date="2024-08" db="UniProtKB">
        <authorList>
            <consortium name="EnsemblMetazoa"/>
        </authorList>
    </citation>
    <scope>IDENTIFICATION</scope>
</reference>
<dbReference type="PROSITE" id="PS00028">
    <property type="entry name" value="ZINC_FINGER_C2H2_1"/>
    <property type="match status" value="9"/>
</dbReference>
<dbReference type="Pfam" id="PF21549">
    <property type="entry name" value="PRDM2_PR"/>
    <property type="match status" value="1"/>
</dbReference>
<feature type="domain" description="C2H2-type" evidence="10">
    <location>
        <begin position="568"/>
        <end position="596"/>
    </location>
</feature>
<keyword evidence="4 9" id="KW-0863">Zinc-finger</keyword>
<protein>
    <submittedName>
        <fullName evidence="12">Uncharacterized protein</fullName>
    </submittedName>
</protein>
<dbReference type="InterPro" id="IPR050527">
    <property type="entry name" value="Snail/Krueppel_Znf"/>
</dbReference>
<keyword evidence="5" id="KW-0862">Zinc</keyword>
<feature type="domain" description="C2H2-type" evidence="10">
    <location>
        <begin position="477"/>
        <end position="504"/>
    </location>
</feature>
<evidence type="ECO:0000256" key="3">
    <source>
        <dbReference type="ARBA" id="ARBA00022737"/>
    </source>
</evidence>
<dbReference type="PROSITE" id="PS50157">
    <property type="entry name" value="ZINC_FINGER_C2H2_2"/>
    <property type="match status" value="9"/>
</dbReference>
<dbReference type="GO" id="GO:0000978">
    <property type="term" value="F:RNA polymerase II cis-regulatory region sequence-specific DNA binding"/>
    <property type="evidence" value="ECO:0007669"/>
    <property type="project" value="TreeGrafter"/>
</dbReference>
<dbReference type="InterPro" id="IPR036236">
    <property type="entry name" value="Znf_C2H2_sf"/>
</dbReference>
<feature type="domain" description="C2H2-type" evidence="10">
    <location>
        <begin position="537"/>
        <end position="565"/>
    </location>
</feature>
<feature type="domain" description="C2H2-type" evidence="10">
    <location>
        <begin position="367"/>
        <end position="394"/>
    </location>
</feature>
<dbReference type="GeneID" id="109537398"/>
<feature type="domain" description="C2H2-type" evidence="10">
    <location>
        <begin position="596"/>
        <end position="624"/>
    </location>
</feature>
<dbReference type="GO" id="GO:0008170">
    <property type="term" value="F:N-methyltransferase activity"/>
    <property type="evidence" value="ECO:0007669"/>
    <property type="project" value="UniProtKB-ARBA"/>
</dbReference>
<evidence type="ECO:0000259" key="10">
    <source>
        <dbReference type="PROSITE" id="PS50157"/>
    </source>
</evidence>
<feature type="domain" description="SET" evidence="11">
    <location>
        <begin position="57"/>
        <end position="170"/>
    </location>
</feature>
<keyword evidence="3" id="KW-0677">Repeat</keyword>
<dbReference type="KEGG" id="dpa:109537398"/>
<evidence type="ECO:0000256" key="1">
    <source>
        <dbReference type="ARBA" id="ARBA00004123"/>
    </source>
</evidence>
<dbReference type="Gene3D" id="2.170.270.10">
    <property type="entry name" value="SET domain"/>
    <property type="match status" value="1"/>
</dbReference>
<evidence type="ECO:0000259" key="11">
    <source>
        <dbReference type="PROSITE" id="PS50280"/>
    </source>
</evidence>
<keyword evidence="6" id="KW-0238">DNA-binding</keyword>
<evidence type="ECO:0000256" key="9">
    <source>
        <dbReference type="PROSITE-ProRule" id="PRU00042"/>
    </source>
</evidence>
<dbReference type="PROSITE" id="PS50280">
    <property type="entry name" value="SET"/>
    <property type="match status" value="1"/>
</dbReference>
<dbReference type="PANTHER" id="PTHR24388:SF54">
    <property type="entry name" value="PROTEIN ESCARGOT"/>
    <property type="match status" value="1"/>
</dbReference>
<dbReference type="AlphaFoldDB" id="A0AAR5PF32"/>
<dbReference type="CDD" id="cd19199">
    <property type="entry name" value="PR-SET_PRDM15"/>
    <property type="match status" value="1"/>
</dbReference>
<dbReference type="InterPro" id="IPR013087">
    <property type="entry name" value="Znf_C2H2_type"/>
</dbReference>
<dbReference type="InterPro" id="IPR001214">
    <property type="entry name" value="SET_dom"/>
</dbReference>
<evidence type="ECO:0000313" key="12">
    <source>
        <dbReference type="EnsemblMetazoa" id="XP_019759665.1"/>
    </source>
</evidence>
<keyword evidence="13" id="KW-1185">Reference proteome</keyword>
<dbReference type="InterPro" id="IPR046341">
    <property type="entry name" value="SET_dom_sf"/>
</dbReference>
<dbReference type="GO" id="GO:0005634">
    <property type="term" value="C:nucleus"/>
    <property type="evidence" value="ECO:0007669"/>
    <property type="project" value="UniProtKB-SubCell"/>
</dbReference>
<evidence type="ECO:0000256" key="7">
    <source>
        <dbReference type="ARBA" id="ARBA00023242"/>
    </source>
</evidence>
<sequence length="852" mass="98680">MELPDNSKEESDKGSVLPTKCGICGDPHFYRDCKYVIINTKVPDREVPSRAKQSLPDILEIRKLADESYSIFSKVMLEAGTEFGPFVAKKTLTLHPFAVFPIKVFHENESDLSEYYLDTVEENDCCWMMFVKPASDVEEQNLICYQENEDIFFGTIRDILPGEELKVWYSPYYAFKMQKNTLTFKESSQLQVETVECKPAADDLNTLIKAQQNIVPHVVWNCKFCYKLEKNVSDFAKHLLTHYAIKEKRTCLSCNNHFRYSTHFKHHIRFCRPEPTEKTPQPIFSKVAERPQPEAKQQAKSDNIGGPLLAQCLNESLNNSDSLLPQSDPPFFEMENYENPDLLFGSELLGINIDLQNGAKDVHKKYFVCDICLKKFPNVKGISNHLKLHIGNYFCPECKKIFGRPESFKYHKCNRVYSLKCPKCERIFYQKKYLLKHISVFHEKKHACPSCQKLCFSSTELKNHYCRKLPKEKRKILKCAACPKMFFSEMGLRKHKKNHLSDGISTTYICSECSETFSSKLIYQRHVHTIHNKSRQYECKICDKVFYRGDALKMHLTNIHMQGKAEGLQCPSCNRKFKSNKYLQDHMKSFHDNSKYKCNLCTHSFKYSRNLSRHLKMVHGKEELFEDAYECPTCKIKVKLKSSLRRHLRTKHPEKFSSSRMKINSSQVEVQELKFKCPICDLKVKLKSSLHRHILKKHPDDYKNVCGQVKEKDRVTGNSKKRKQIDDEFDKLMDLQKTIENMDFNIDTCNENLLSGNETIDKFLKESSDQISIFFADSPKPIPIVNEISTVITDRATNREVGLSMPDLLELEHEIKAAKQAVVSPAASKTFDPLLALNSSDVVLYALNNKPD</sequence>
<feature type="domain" description="C2H2-type" evidence="10">
    <location>
        <begin position="629"/>
        <end position="657"/>
    </location>
</feature>
<proteinExistence type="inferred from homology"/>
<feature type="domain" description="C2H2-type" evidence="10">
    <location>
        <begin position="419"/>
        <end position="447"/>
    </location>
</feature>
<dbReference type="Gene3D" id="3.30.160.60">
    <property type="entry name" value="Classic Zinc Finger"/>
    <property type="match status" value="6"/>
</dbReference>
<dbReference type="GO" id="GO:0008276">
    <property type="term" value="F:protein methyltransferase activity"/>
    <property type="evidence" value="ECO:0007669"/>
    <property type="project" value="UniProtKB-ARBA"/>
</dbReference>
<comment type="similarity">
    <text evidence="8">Belongs to the snail C2H2-type zinc-finger protein family.</text>
</comment>
<dbReference type="GO" id="GO:0000981">
    <property type="term" value="F:DNA-binding transcription factor activity, RNA polymerase II-specific"/>
    <property type="evidence" value="ECO:0007669"/>
    <property type="project" value="TreeGrafter"/>
</dbReference>
<dbReference type="Proteomes" id="UP000019118">
    <property type="component" value="Unassembled WGS sequence"/>
</dbReference>
<dbReference type="EnsemblMetazoa" id="XM_019904106.1">
    <property type="protein sequence ID" value="XP_019759665.1"/>
    <property type="gene ID" value="LOC109537398"/>
</dbReference>
<dbReference type="Pfam" id="PF00096">
    <property type="entry name" value="zf-C2H2"/>
    <property type="match status" value="4"/>
</dbReference>
<evidence type="ECO:0000256" key="5">
    <source>
        <dbReference type="ARBA" id="ARBA00022833"/>
    </source>
</evidence>
<feature type="domain" description="C2H2-type" evidence="10">
    <location>
        <begin position="393"/>
        <end position="422"/>
    </location>
</feature>
<evidence type="ECO:0000256" key="2">
    <source>
        <dbReference type="ARBA" id="ARBA00022723"/>
    </source>
</evidence>
<comment type="subcellular location">
    <subcellularLocation>
        <location evidence="1">Nucleus</location>
    </subcellularLocation>
</comment>
<keyword evidence="2" id="KW-0479">Metal-binding</keyword>